<reference evidence="2" key="1">
    <citation type="submission" date="2022-11" db="UniProtKB">
        <authorList>
            <consortium name="WormBaseParasite"/>
        </authorList>
    </citation>
    <scope>IDENTIFICATION</scope>
</reference>
<sequence>MAIIELDEIQGNTALNVKLSKNLEDDEMELSYGGSKIQSLLQCITLFTDNSFTDVSKLDVNNFTVTLASSIIVYKHSYCDKEVSKITFRAKNGTVF</sequence>
<organism evidence="1 2">
    <name type="scientific">Panagrolaimus sp. ES5</name>
    <dbReference type="NCBI Taxonomy" id="591445"/>
    <lineage>
        <taxon>Eukaryota</taxon>
        <taxon>Metazoa</taxon>
        <taxon>Ecdysozoa</taxon>
        <taxon>Nematoda</taxon>
        <taxon>Chromadorea</taxon>
        <taxon>Rhabditida</taxon>
        <taxon>Tylenchina</taxon>
        <taxon>Panagrolaimomorpha</taxon>
        <taxon>Panagrolaimoidea</taxon>
        <taxon>Panagrolaimidae</taxon>
        <taxon>Panagrolaimus</taxon>
    </lineage>
</organism>
<dbReference type="WBParaSite" id="ES5_v2.g24278.t1">
    <property type="protein sequence ID" value="ES5_v2.g24278.t1"/>
    <property type="gene ID" value="ES5_v2.g24278"/>
</dbReference>
<accession>A0AC34G3M3</accession>
<proteinExistence type="predicted"/>
<dbReference type="Proteomes" id="UP000887579">
    <property type="component" value="Unplaced"/>
</dbReference>
<evidence type="ECO:0000313" key="2">
    <source>
        <dbReference type="WBParaSite" id="ES5_v2.g24278.t1"/>
    </source>
</evidence>
<protein>
    <submittedName>
        <fullName evidence="2">Uncharacterized protein</fullName>
    </submittedName>
</protein>
<name>A0AC34G3M3_9BILA</name>
<evidence type="ECO:0000313" key="1">
    <source>
        <dbReference type="Proteomes" id="UP000887579"/>
    </source>
</evidence>